<dbReference type="AlphaFoldDB" id="A0ABD3PS35"/>
<keyword evidence="5" id="KW-1185">Reference proteome</keyword>
<dbReference type="InterPro" id="IPR015915">
    <property type="entry name" value="Kelch-typ_b-propeller"/>
</dbReference>
<dbReference type="PANTHER" id="PTHR46344">
    <property type="entry name" value="OS02G0202900 PROTEIN"/>
    <property type="match status" value="1"/>
</dbReference>
<dbReference type="EMBL" id="JALLPJ020000511">
    <property type="protein sequence ID" value="KAL3790071.1"/>
    <property type="molecule type" value="Genomic_DNA"/>
</dbReference>
<evidence type="ECO:0000256" key="1">
    <source>
        <dbReference type="ARBA" id="ARBA00022441"/>
    </source>
</evidence>
<reference evidence="4 5" key="1">
    <citation type="submission" date="2024-10" db="EMBL/GenBank/DDBJ databases">
        <title>Updated reference genomes for cyclostephanoid diatoms.</title>
        <authorList>
            <person name="Roberts W.R."/>
            <person name="Alverson A.J."/>
        </authorList>
    </citation>
    <scope>NUCLEOTIDE SEQUENCE [LARGE SCALE GENOMIC DNA]</scope>
    <source>
        <strain evidence="4 5">AJA010-31</strain>
    </source>
</reference>
<keyword evidence="1" id="KW-0880">Kelch repeat</keyword>
<evidence type="ECO:0000256" key="3">
    <source>
        <dbReference type="SAM" id="MobiDB-lite"/>
    </source>
</evidence>
<dbReference type="SMART" id="SM00612">
    <property type="entry name" value="Kelch"/>
    <property type="match status" value="5"/>
</dbReference>
<dbReference type="Gene3D" id="2.120.10.80">
    <property type="entry name" value="Kelch-type beta propeller"/>
    <property type="match status" value="2"/>
</dbReference>
<proteinExistence type="predicted"/>
<feature type="region of interest" description="Disordered" evidence="3">
    <location>
        <begin position="346"/>
        <end position="371"/>
    </location>
</feature>
<evidence type="ECO:0000256" key="2">
    <source>
        <dbReference type="ARBA" id="ARBA00022737"/>
    </source>
</evidence>
<dbReference type="SUPFAM" id="SSF117281">
    <property type="entry name" value="Kelch motif"/>
    <property type="match status" value="2"/>
</dbReference>
<sequence length="675" mass="74325">MSTDNIDLTLWEPLPDMPIKCDDFRGFAMASARDMVYISGGNGKVVSKSVYCFNMSTRKWTELPGMNYHRHGHRLAVIEGGRFLFAIGGWGYRSKQAGGDGPPKQKRNLIKTVMRKKVDKVDIDEHIEKLTSYEVYDVAKKMWKEAGDMNESRRGFAMVDDPVSGKIYVFGGVGGGSSEASVDQALSSAEVYNPYENEWDYIKPMPEAKKTCHPLVVGHHIHLFENGKKTLTYDKTYDKWSDEMPDEAFVPKCPMNGKICSTLSFGGGEVIIYSYPVKGSGGEVSDRWLIAHIAHKRTKTWTVLPPNDAFSYYRMAVADGKLVIASGKSLIGFQLVDELEDDVSTVAGSSASGSSPPPSMRSGSVQSGGNRGAVELIKDDGTWKEQPEFPNKPPDFRGYACVSVGDSLYISGGCSGDRTIYRTFLSYNVVSKKWKKLPGMNHRRLGHKMAVSLDGRYIYVVGGGNGKCMKSMGVDIYDSLRECWTSAPGMNDYRVFFGTTVCEGKIFAFGGIGSDNGNQLKTVEAFNPETFSWEFMASMPEARGVCNVITIGDKIYVFGTPSQKVLVYDVASDQWCDDGSIYDLSMPSCPPGGCVCASSSFIGGEVLVIKYPIEGLQGRYRRTANIYDAYKQSWSSVHLLDTFACYSAVVCNNFCVVVTPQNQVQACSIPRSADL</sequence>
<name>A0ABD3PS35_9STRA</name>
<keyword evidence="2" id="KW-0677">Repeat</keyword>
<dbReference type="InterPro" id="IPR006652">
    <property type="entry name" value="Kelch_1"/>
</dbReference>
<evidence type="ECO:0000313" key="4">
    <source>
        <dbReference type="EMBL" id="KAL3790071.1"/>
    </source>
</evidence>
<organism evidence="4 5">
    <name type="scientific">Cyclotella atomus</name>
    <dbReference type="NCBI Taxonomy" id="382360"/>
    <lineage>
        <taxon>Eukaryota</taxon>
        <taxon>Sar</taxon>
        <taxon>Stramenopiles</taxon>
        <taxon>Ochrophyta</taxon>
        <taxon>Bacillariophyta</taxon>
        <taxon>Coscinodiscophyceae</taxon>
        <taxon>Thalassiosirophycidae</taxon>
        <taxon>Stephanodiscales</taxon>
        <taxon>Stephanodiscaceae</taxon>
        <taxon>Cyclotella</taxon>
    </lineage>
</organism>
<dbReference type="PANTHER" id="PTHR46344:SF27">
    <property type="entry name" value="KELCH REPEAT SUPERFAMILY PROTEIN"/>
    <property type="match status" value="1"/>
</dbReference>
<dbReference type="Proteomes" id="UP001530400">
    <property type="component" value="Unassembled WGS sequence"/>
</dbReference>
<gene>
    <name evidence="4" type="ORF">ACHAWO_004828</name>
</gene>
<dbReference type="Pfam" id="PF24681">
    <property type="entry name" value="Kelch_KLHDC2_KLHL20_DRC7"/>
    <property type="match status" value="1"/>
</dbReference>
<comment type="caution">
    <text evidence="4">The sequence shown here is derived from an EMBL/GenBank/DDBJ whole genome shotgun (WGS) entry which is preliminary data.</text>
</comment>
<protein>
    <submittedName>
        <fullName evidence="4">Uncharacterized protein</fullName>
    </submittedName>
</protein>
<dbReference type="Pfam" id="PF01344">
    <property type="entry name" value="Kelch_1"/>
    <property type="match status" value="2"/>
</dbReference>
<accession>A0ABD3PS35</accession>
<feature type="compositionally biased region" description="Low complexity" evidence="3">
    <location>
        <begin position="346"/>
        <end position="365"/>
    </location>
</feature>
<evidence type="ECO:0000313" key="5">
    <source>
        <dbReference type="Proteomes" id="UP001530400"/>
    </source>
</evidence>